<comment type="caution">
    <text evidence="1">The sequence shown here is derived from an EMBL/GenBank/DDBJ whole genome shotgun (WGS) entry which is preliminary data.</text>
</comment>
<dbReference type="AlphaFoldDB" id="A0A9W9VB79"/>
<dbReference type="GeneID" id="81461935"/>
<keyword evidence="2" id="KW-1185">Reference proteome</keyword>
<organism evidence="1 2">
    <name type="scientific">Penicillium concentricum</name>
    <dbReference type="NCBI Taxonomy" id="293559"/>
    <lineage>
        <taxon>Eukaryota</taxon>
        <taxon>Fungi</taxon>
        <taxon>Dikarya</taxon>
        <taxon>Ascomycota</taxon>
        <taxon>Pezizomycotina</taxon>
        <taxon>Eurotiomycetes</taxon>
        <taxon>Eurotiomycetidae</taxon>
        <taxon>Eurotiales</taxon>
        <taxon>Aspergillaceae</taxon>
        <taxon>Penicillium</taxon>
    </lineage>
</organism>
<evidence type="ECO:0000313" key="1">
    <source>
        <dbReference type="EMBL" id="KAJ5373016.1"/>
    </source>
</evidence>
<reference evidence="1" key="1">
    <citation type="submission" date="2022-12" db="EMBL/GenBank/DDBJ databases">
        <authorList>
            <person name="Petersen C."/>
        </authorList>
    </citation>
    <scope>NUCLEOTIDE SEQUENCE</scope>
    <source>
        <strain evidence="1">IBT 3081</strain>
    </source>
</reference>
<gene>
    <name evidence="1" type="ORF">N7517_005022</name>
</gene>
<proteinExistence type="predicted"/>
<sequence length="63" mass="6717">MGLRTLGFRDGFDERGAVGASVSSRACGRTPLITEMTDVREMGWSTVGDDSIAICVAIIVRVL</sequence>
<name>A0A9W9VB79_9EURO</name>
<dbReference type="RefSeq" id="XP_056579002.1">
    <property type="nucleotide sequence ID" value="XM_056722752.1"/>
</dbReference>
<reference evidence="1" key="2">
    <citation type="journal article" date="2023" name="IMA Fungus">
        <title>Comparative genomic study of the Penicillium genus elucidates a diverse pangenome and 15 lateral gene transfer events.</title>
        <authorList>
            <person name="Petersen C."/>
            <person name="Sorensen T."/>
            <person name="Nielsen M.R."/>
            <person name="Sondergaard T.E."/>
            <person name="Sorensen J.L."/>
            <person name="Fitzpatrick D.A."/>
            <person name="Frisvad J.C."/>
            <person name="Nielsen K.L."/>
        </authorList>
    </citation>
    <scope>NUCLEOTIDE SEQUENCE</scope>
    <source>
        <strain evidence="1">IBT 3081</strain>
    </source>
</reference>
<dbReference type="EMBL" id="JAPZBT010000002">
    <property type="protein sequence ID" value="KAJ5373016.1"/>
    <property type="molecule type" value="Genomic_DNA"/>
</dbReference>
<accession>A0A9W9VB79</accession>
<protein>
    <submittedName>
        <fullName evidence="1">Uncharacterized protein</fullName>
    </submittedName>
</protein>
<evidence type="ECO:0000313" key="2">
    <source>
        <dbReference type="Proteomes" id="UP001147752"/>
    </source>
</evidence>
<dbReference type="Proteomes" id="UP001147752">
    <property type="component" value="Unassembled WGS sequence"/>
</dbReference>
<dbReference type="OrthoDB" id="10340365at2759"/>